<accession>A0A0M0HUS3</accession>
<sequence length="258" mass="28787">MSLSLAILQNRFSAALHYDATGEECDVTSDVFSADERMQIYRNNFIIGLSEVLQAGYPMVLALVGDECFDQLARQHVLNNPLTSGDVSHYGEHFAQTLEHFPAVLEAAPYLKAVAEFEWQIDLAQQHHDSMSLQEASMPLALLHDLPAEKHPLVRLHLQPGVLPFAAKFAVFSLQRAIENHQFEGLDLNQAECGVVCHLASEDMVEEESWSLALTDEQFQLLQAIENGARLGDIPAEHLAQLNFLLEHRLLAGFSLMD</sequence>
<dbReference type="InterPro" id="IPR044922">
    <property type="entry name" value="DUF2063_N_sf"/>
</dbReference>
<dbReference type="InterPro" id="IPR018640">
    <property type="entry name" value="DUF2063"/>
</dbReference>
<organism evidence="2 3">
    <name type="scientific">Vibrio hepatarius</name>
    <dbReference type="NCBI Taxonomy" id="171383"/>
    <lineage>
        <taxon>Bacteria</taxon>
        <taxon>Pseudomonadati</taxon>
        <taxon>Pseudomonadota</taxon>
        <taxon>Gammaproteobacteria</taxon>
        <taxon>Vibrionales</taxon>
        <taxon>Vibrionaceae</taxon>
        <taxon>Vibrio</taxon>
        <taxon>Vibrio oreintalis group</taxon>
    </lineage>
</organism>
<evidence type="ECO:0000313" key="3">
    <source>
        <dbReference type="Proteomes" id="UP000037530"/>
    </source>
</evidence>
<dbReference type="STRING" id="171383.AKJ31_20940"/>
<dbReference type="EMBL" id="LHPI01000035">
    <property type="protein sequence ID" value="KOO05617.1"/>
    <property type="molecule type" value="Genomic_DNA"/>
</dbReference>
<dbReference type="Gene3D" id="1.10.150.690">
    <property type="entry name" value="DUF2063"/>
    <property type="match status" value="1"/>
</dbReference>
<comment type="caution">
    <text evidence="2">The sequence shown here is derived from an EMBL/GenBank/DDBJ whole genome shotgun (WGS) entry which is preliminary data.</text>
</comment>
<evidence type="ECO:0000259" key="1">
    <source>
        <dbReference type="Pfam" id="PF09836"/>
    </source>
</evidence>
<dbReference type="Proteomes" id="UP000037530">
    <property type="component" value="Unassembled WGS sequence"/>
</dbReference>
<dbReference type="Pfam" id="PF09836">
    <property type="entry name" value="DUF2063"/>
    <property type="match status" value="1"/>
</dbReference>
<dbReference type="AlphaFoldDB" id="A0A0M0HUS3"/>
<name>A0A0M0HUS3_9VIBR</name>
<keyword evidence="3" id="KW-1185">Reference proteome</keyword>
<dbReference type="RefSeq" id="WP_053410976.1">
    <property type="nucleotide sequence ID" value="NZ_LHPI01000035.1"/>
</dbReference>
<evidence type="ECO:0000313" key="2">
    <source>
        <dbReference type="EMBL" id="KOO05617.1"/>
    </source>
</evidence>
<dbReference type="OrthoDB" id="4146344at2"/>
<gene>
    <name evidence="2" type="ORF">AKJ31_20940</name>
</gene>
<dbReference type="PATRIC" id="fig|171383.3.peg.4280"/>
<proteinExistence type="predicted"/>
<protein>
    <recommendedName>
        <fullName evidence="1">Putative DNA-binding domain-containing protein</fullName>
    </recommendedName>
</protein>
<reference evidence="3" key="1">
    <citation type="submission" date="2015-08" db="EMBL/GenBank/DDBJ databases">
        <title>Vibrio galatheae sp. nov., a novel member of the Vibrionaceae family isolated from the Solomon Islands.</title>
        <authorList>
            <person name="Giubergia S."/>
            <person name="Machado H."/>
            <person name="Mateiu R.V."/>
            <person name="Gram L."/>
        </authorList>
    </citation>
    <scope>NUCLEOTIDE SEQUENCE [LARGE SCALE GENOMIC DNA]</scope>
    <source>
        <strain evidence="3">DSM 19134</strain>
    </source>
</reference>
<feature type="domain" description="Putative DNA-binding" evidence="1">
    <location>
        <begin position="8"/>
        <end position="96"/>
    </location>
</feature>